<dbReference type="EMBL" id="STGU01000009">
    <property type="protein sequence ID" value="THV34123.1"/>
    <property type="molecule type" value="Genomic_DNA"/>
</dbReference>
<proteinExistence type="predicted"/>
<organism evidence="1 2">
    <name type="scientific">Rhizobium rosettiformans W3</name>
    <dbReference type="NCBI Taxonomy" id="538378"/>
    <lineage>
        <taxon>Bacteria</taxon>
        <taxon>Pseudomonadati</taxon>
        <taxon>Pseudomonadota</taxon>
        <taxon>Alphaproteobacteria</taxon>
        <taxon>Hyphomicrobiales</taxon>
        <taxon>Rhizobiaceae</taxon>
        <taxon>Rhizobium/Agrobacterium group</taxon>
        <taxon>Rhizobium</taxon>
    </lineage>
</organism>
<evidence type="ECO:0000313" key="2">
    <source>
        <dbReference type="Proteomes" id="UP000307378"/>
    </source>
</evidence>
<comment type="caution">
    <text evidence="1">The sequence shown here is derived from an EMBL/GenBank/DDBJ whole genome shotgun (WGS) entry which is preliminary data.</text>
</comment>
<dbReference type="AlphaFoldDB" id="A0A4S8PS36"/>
<reference evidence="1 2" key="1">
    <citation type="submission" date="2019-04" db="EMBL/GenBank/DDBJ databases">
        <title>genome sequence of strain W3.</title>
        <authorList>
            <person name="Gao J."/>
            <person name="Sun J."/>
        </authorList>
    </citation>
    <scope>NUCLEOTIDE SEQUENCE [LARGE SCALE GENOMIC DNA]</scope>
    <source>
        <strain evidence="1 2">W3</strain>
    </source>
</reference>
<sequence>MPAKRRIDATQAMAEAEAALTRAGVKFVRHSPFHLKVQVFNFWPSTGKVSRDDSSKKGANLGLAVFIRIIREAGLAKGQPLDTVDDSTTFIVQMPSQEPGFETY</sequence>
<dbReference type="RefSeq" id="WP_136542334.1">
    <property type="nucleotide sequence ID" value="NZ_STGU01000009.1"/>
</dbReference>
<dbReference type="Proteomes" id="UP000307378">
    <property type="component" value="Unassembled WGS sequence"/>
</dbReference>
<name>A0A4S8PS36_9HYPH</name>
<gene>
    <name evidence="1" type="ORF">FAA86_16865</name>
</gene>
<accession>A0A4S8PS36</accession>
<protein>
    <submittedName>
        <fullName evidence="1">Uncharacterized protein</fullName>
    </submittedName>
</protein>
<evidence type="ECO:0000313" key="1">
    <source>
        <dbReference type="EMBL" id="THV34123.1"/>
    </source>
</evidence>